<keyword evidence="1" id="KW-0732">Signal</keyword>
<feature type="chain" id="PRO_5039920725" evidence="1">
    <location>
        <begin position="31"/>
        <end position="265"/>
    </location>
</feature>
<name>A0A9J7BMJ2_9BACT</name>
<evidence type="ECO:0000313" key="4">
    <source>
        <dbReference type="Proteomes" id="UP001059380"/>
    </source>
</evidence>
<protein>
    <submittedName>
        <fullName evidence="3">BON domain-containing protein</fullName>
    </submittedName>
</protein>
<dbReference type="KEGG" id="orp:MOP44_25260"/>
<dbReference type="Pfam" id="PF04972">
    <property type="entry name" value="BON"/>
    <property type="match status" value="3"/>
</dbReference>
<feature type="domain" description="BON" evidence="2">
    <location>
        <begin position="182"/>
        <end position="256"/>
    </location>
</feature>
<gene>
    <name evidence="3" type="ORF">MOP44_25260</name>
</gene>
<dbReference type="Gene3D" id="3.30.1340.30">
    <property type="match status" value="3"/>
</dbReference>
<feature type="domain" description="BON" evidence="2">
    <location>
        <begin position="105"/>
        <end position="178"/>
    </location>
</feature>
<dbReference type="Proteomes" id="UP001059380">
    <property type="component" value="Chromosome"/>
</dbReference>
<dbReference type="InterPro" id="IPR007055">
    <property type="entry name" value="BON_dom"/>
</dbReference>
<dbReference type="EMBL" id="CP093313">
    <property type="protein sequence ID" value="UWZ83855.1"/>
    <property type="molecule type" value="Genomic_DNA"/>
</dbReference>
<dbReference type="PANTHER" id="PTHR34606:SF15">
    <property type="entry name" value="BON DOMAIN-CONTAINING PROTEIN"/>
    <property type="match status" value="1"/>
</dbReference>
<dbReference type="AlphaFoldDB" id="A0A9J7BMJ2"/>
<evidence type="ECO:0000313" key="3">
    <source>
        <dbReference type="EMBL" id="UWZ83855.1"/>
    </source>
</evidence>
<dbReference type="RefSeq" id="WP_260793328.1">
    <property type="nucleotide sequence ID" value="NZ_CP093313.1"/>
</dbReference>
<dbReference type="PANTHER" id="PTHR34606">
    <property type="entry name" value="BON DOMAIN-CONTAINING PROTEIN"/>
    <property type="match status" value="1"/>
</dbReference>
<dbReference type="InterPro" id="IPR051686">
    <property type="entry name" value="Lipoprotein_DolP"/>
</dbReference>
<dbReference type="PROSITE" id="PS50914">
    <property type="entry name" value="BON"/>
    <property type="match status" value="3"/>
</dbReference>
<evidence type="ECO:0000259" key="2">
    <source>
        <dbReference type="PROSITE" id="PS50914"/>
    </source>
</evidence>
<accession>A0A9J7BMJ2</accession>
<feature type="signal peptide" evidence="1">
    <location>
        <begin position="1"/>
        <end position="30"/>
    </location>
</feature>
<proteinExistence type="predicted"/>
<keyword evidence="4" id="KW-1185">Reference proteome</keyword>
<feature type="domain" description="BON" evidence="2">
    <location>
        <begin position="29"/>
        <end position="101"/>
    </location>
</feature>
<organism evidence="3 4">
    <name type="scientific">Occallatibacter riparius</name>
    <dbReference type="NCBI Taxonomy" id="1002689"/>
    <lineage>
        <taxon>Bacteria</taxon>
        <taxon>Pseudomonadati</taxon>
        <taxon>Acidobacteriota</taxon>
        <taxon>Terriglobia</taxon>
        <taxon>Terriglobales</taxon>
        <taxon>Acidobacteriaceae</taxon>
        <taxon>Occallatibacter</taxon>
    </lineage>
</organism>
<reference evidence="3" key="1">
    <citation type="submission" date="2021-04" db="EMBL/GenBank/DDBJ databases">
        <title>Phylogenetic analysis of Acidobacteriaceae.</title>
        <authorList>
            <person name="Qiu L."/>
            <person name="Zhang Q."/>
        </authorList>
    </citation>
    <scope>NUCLEOTIDE SEQUENCE</scope>
    <source>
        <strain evidence="3">DSM 25168</strain>
    </source>
</reference>
<sequence length="265" mass="28418">MFRTMRFSRSAAMTATLAGVLTVLPLTAWSAPMQDDSNAASEVQKKLDKKQFSNVKATVDGSGVATLTGTVDLYEYKADAERRASKVKGVKGVRDEIEVAGPTVPDQQLQQKLVEKLQYDRVGYEMGNTFNAISVNVQNGVVTLGGHARTYPDRDSALGIVSTFPGVKGVNDEIEVDPTSIMDDQTRIAVARAVYGDPVLNKYAINPAKPIRISVQNGHVALYGVVDSKGDKDIAGIRANGVAGVFSVQNNLMVAGEQPSEKSQK</sequence>
<evidence type="ECO:0000256" key="1">
    <source>
        <dbReference type="SAM" id="SignalP"/>
    </source>
</evidence>